<dbReference type="EMBL" id="MHCP01000005">
    <property type="protein sequence ID" value="OGY24546.1"/>
    <property type="molecule type" value="Genomic_DNA"/>
</dbReference>
<evidence type="ECO:0000313" key="4">
    <source>
        <dbReference type="EMBL" id="OGY24546.1"/>
    </source>
</evidence>
<sequence>MNKDFLIKLTNNLYQLTLLFPKKEPLRYKMRELADEILNDFYKDQNPEIFKNLEILDSFFEVVKNQSWVSQNEILSLQEEYSKLKEDLENSPQPNQTLEKVKIFDELKTTELKAENISQFSNSRHGKILNVLKEKGRAQVWEIKQIFPEVSKRTLRRDFEQMVNQGIIERMGERNDTFYQVKTG</sequence>
<dbReference type="AlphaFoldDB" id="A0A1G1WA23"/>
<feature type="domain" description="HTH deoR-type" evidence="3">
    <location>
        <begin position="124"/>
        <end position="171"/>
    </location>
</feature>
<keyword evidence="2" id="KW-0804">Transcription</keyword>
<dbReference type="InterPro" id="IPR001034">
    <property type="entry name" value="DeoR_HTH"/>
</dbReference>
<gene>
    <name evidence="4" type="ORF">A2172_04985</name>
</gene>
<proteinExistence type="predicted"/>
<dbReference type="SUPFAM" id="SSF46785">
    <property type="entry name" value="Winged helix' DNA-binding domain"/>
    <property type="match status" value="1"/>
</dbReference>
<accession>A0A1G1WA23</accession>
<protein>
    <recommendedName>
        <fullName evidence="3">HTH deoR-type domain-containing protein</fullName>
    </recommendedName>
</protein>
<keyword evidence="1" id="KW-0805">Transcription regulation</keyword>
<evidence type="ECO:0000256" key="1">
    <source>
        <dbReference type="ARBA" id="ARBA00023015"/>
    </source>
</evidence>
<reference evidence="4 5" key="1">
    <citation type="journal article" date="2016" name="Nat. Commun.">
        <title>Thousands of microbial genomes shed light on interconnected biogeochemical processes in an aquifer system.</title>
        <authorList>
            <person name="Anantharaman K."/>
            <person name="Brown C.T."/>
            <person name="Hug L.A."/>
            <person name="Sharon I."/>
            <person name="Castelle C.J."/>
            <person name="Probst A.J."/>
            <person name="Thomas B.C."/>
            <person name="Singh A."/>
            <person name="Wilkins M.J."/>
            <person name="Karaoz U."/>
            <person name="Brodie E.L."/>
            <person name="Williams K.H."/>
            <person name="Hubbard S.S."/>
            <person name="Banfield J.F."/>
        </authorList>
    </citation>
    <scope>NUCLEOTIDE SEQUENCE [LARGE SCALE GENOMIC DNA]</scope>
</reference>
<evidence type="ECO:0000259" key="3">
    <source>
        <dbReference type="Pfam" id="PF08220"/>
    </source>
</evidence>
<comment type="caution">
    <text evidence="4">The sequence shown here is derived from an EMBL/GenBank/DDBJ whole genome shotgun (WGS) entry which is preliminary data.</text>
</comment>
<organism evidence="4 5">
    <name type="scientific">Candidatus Woykebacteria bacterium RBG_13_40_15</name>
    <dbReference type="NCBI Taxonomy" id="1802593"/>
    <lineage>
        <taxon>Bacteria</taxon>
        <taxon>Candidatus Woykeibacteriota</taxon>
    </lineage>
</organism>
<evidence type="ECO:0000313" key="5">
    <source>
        <dbReference type="Proteomes" id="UP000176631"/>
    </source>
</evidence>
<dbReference type="Proteomes" id="UP000176631">
    <property type="component" value="Unassembled WGS sequence"/>
</dbReference>
<dbReference type="Pfam" id="PF08220">
    <property type="entry name" value="HTH_DeoR"/>
    <property type="match status" value="1"/>
</dbReference>
<evidence type="ECO:0000256" key="2">
    <source>
        <dbReference type="ARBA" id="ARBA00023163"/>
    </source>
</evidence>
<dbReference type="STRING" id="1802593.A2172_04985"/>
<dbReference type="InterPro" id="IPR036390">
    <property type="entry name" value="WH_DNA-bd_sf"/>
</dbReference>
<name>A0A1G1WA23_9BACT</name>
<dbReference type="GO" id="GO:0003700">
    <property type="term" value="F:DNA-binding transcription factor activity"/>
    <property type="evidence" value="ECO:0007669"/>
    <property type="project" value="InterPro"/>
</dbReference>